<feature type="transmembrane region" description="Helical" evidence="5">
    <location>
        <begin position="74"/>
        <end position="91"/>
    </location>
</feature>
<sequence length="99" mass="11807">MEKYSKIRMWGSVGFILISVTLSEIMMKAGSNWFWYVLILMNLTLIFSLKSLNNFEVIRESSSKISSPLIEKKLILYFIVFFLFELSHAPYHGFFQFYW</sequence>
<reference evidence="7 8" key="1">
    <citation type="submission" date="2012-10" db="EMBL/GenBank/DDBJ databases">
        <title>Draft Genome Sequence of Paenibacillus popilliae ATCC 14706T.</title>
        <authorList>
            <person name="Iiyama K."/>
            <person name="Mori K."/>
            <person name="Mon H."/>
            <person name="Chieda Y."/>
            <person name="Lee J.M."/>
            <person name="Kusakabe T."/>
            <person name="Tashiro K."/>
            <person name="Asano S."/>
            <person name="Yasunaga-Aoki C."/>
            <person name="Shimizu S."/>
        </authorList>
    </citation>
    <scope>NUCLEOTIDE SEQUENCE [LARGE SCALE GENOMIC DNA]</scope>
    <source>
        <strain evidence="7 8">ATCC 14706</strain>
    </source>
</reference>
<comment type="subcellular location">
    <subcellularLocation>
        <location evidence="1">Membrane</location>
        <topology evidence="1">Multi-pass membrane protein</topology>
    </subcellularLocation>
</comment>
<evidence type="ECO:0000256" key="2">
    <source>
        <dbReference type="ARBA" id="ARBA00022692"/>
    </source>
</evidence>
<dbReference type="Pfam" id="PF12832">
    <property type="entry name" value="MFS_1_like"/>
    <property type="match status" value="1"/>
</dbReference>
<evidence type="ECO:0000256" key="3">
    <source>
        <dbReference type="ARBA" id="ARBA00022989"/>
    </source>
</evidence>
<keyword evidence="4 5" id="KW-0472">Membrane</keyword>
<dbReference type="InterPro" id="IPR024989">
    <property type="entry name" value="MFS_assoc_dom"/>
</dbReference>
<evidence type="ECO:0000256" key="5">
    <source>
        <dbReference type="SAM" id="Phobius"/>
    </source>
</evidence>
<evidence type="ECO:0000256" key="1">
    <source>
        <dbReference type="ARBA" id="ARBA00004141"/>
    </source>
</evidence>
<evidence type="ECO:0000313" key="7">
    <source>
        <dbReference type="EMBL" id="GAC43923.1"/>
    </source>
</evidence>
<evidence type="ECO:0000256" key="4">
    <source>
        <dbReference type="ARBA" id="ARBA00023136"/>
    </source>
</evidence>
<accession>M9M7W7</accession>
<protein>
    <submittedName>
        <fullName evidence="7">Permease</fullName>
    </submittedName>
</protein>
<feature type="transmembrane region" description="Helical" evidence="5">
    <location>
        <begin position="7"/>
        <end position="27"/>
    </location>
</feature>
<keyword evidence="3 5" id="KW-1133">Transmembrane helix</keyword>
<dbReference type="Proteomes" id="UP000029453">
    <property type="component" value="Unassembled WGS sequence"/>
</dbReference>
<feature type="transmembrane region" description="Helical" evidence="5">
    <location>
        <begin position="33"/>
        <end position="53"/>
    </location>
</feature>
<comment type="caution">
    <text evidence="7">The sequence shown here is derived from an EMBL/GenBank/DDBJ whole genome shotgun (WGS) entry which is preliminary data.</text>
</comment>
<organism evidence="7 8">
    <name type="scientific">Paenibacillus popilliae ATCC 14706</name>
    <dbReference type="NCBI Taxonomy" id="1212764"/>
    <lineage>
        <taxon>Bacteria</taxon>
        <taxon>Bacillati</taxon>
        <taxon>Bacillota</taxon>
        <taxon>Bacilli</taxon>
        <taxon>Bacillales</taxon>
        <taxon>Paenibacillaceae</taxon>
        <taxon>Paenibacillus</taxon>
    </lineage>
</organism>
<gene>
    <name evidence="7" type="ORF">PPOP_3323</name>
</gene>
<proteinExistence type="predicted"/>
<keyword evidence="8" id="KW-1185">Reference proteome</keyword>
<evidence type="ECO:0000259" key="6">
    <source>
        <dbReference type="Pfam" id="PF12832"/>
    </source>
</evidence>
<evidence type="ECO:0000313" key="8">
    <source>
        <dbReference type="Proteomes" id="UP000029453"/>
    </source>
</evidence>
<feature type="domain" description="Major facilitator superfamily associated" evidence="6">
    <location>
        <begin position="2"/>
        <end position="98"/>
    </location>
</feature>
<name>M9M7W7_PAEPP</name>
<dbReference type="GO" id="GO:0016020">
    <property type="term" value="C:membrane"/>
    <property type="evidence" value="ECO:0007669"/>
    <property type="project" value="UniProtKB-SubCell"/>
</dbReference>
<keyword evidence="2 5" id="KW-0812">Transmembrane</keyword>
<dbReference type="AlphaFoldDB" id="M9M7W7"/>
<dbReference type="EMBL" id="BALG01000289">
    <property type="protein sequence ID" value="GAC43923.1"/>
    <property type="molecule type" value="Genomic_DNA"/>
</dbReference>